<protein>
    <submittedName>
        <fullName evidence="1">Uncharacterized protein</fullName>
    </submittedName>
</protein>
<organism evidence="1">
    <name type="scientific">uncultured Desulfobacterium sp</name>
    <dbReference type="NCBI Taxonomy" id="201089"/>
    <lineage>
        <taxon>Bacteria</taxon>
        <taxon>Pseudomonadati</taxon>
        <taxon>Thermodesulfobacteriota</taxon>
        <taxon>Desulfobacteria</taxon>
        <taxon>Desulfobacterales</taxon>
        <taxon>Desulfobacteriaceae</taxon>
        <taxon>Desulfobacterium</taxon>
        <taxon>environmental samples</taxon>
    </lineage>
</organism>
<reference evidence="1" key="1">
    <citation type="submission" date="2018-01" db="EMBL/GenBank/DDBJ databases">
        <authorList>
            <person name="Regsiter A."/>
            <person name="William W."/>
        </authorList>
    </citation>
    <scope>NUCLEOTIDE SEQUENCE</scope>
    <source>
        <strain evidence="1">TRIP AH-1</strain>
    </source>
</reference>
<accession>A0A445MZD6</accession>
<evidence type="ECO:0000313" key="1">
    <source>
        <dbReference type="EMBL" id="SPD74799.1"/>
    </source>
</evidence>
<dbReference type="EMBL" id="OJIN01000176">
    <property type="protein sequence ID" value="SPD74799.1"/>
    <property type="molecule type" value="Genomic_DNA"/>
</dbReference>
<gene>
    <name evidence="1" type="ORF">PITCH_A350008</name>
</gene>
<sequence>MEIDIKVDRFLLLSTAILLKILEIHFSAERQTWAGPIRKSKNWLTDVIHEGKPSIYGKDLMAWAEKFVGDNVWI</sequence>
<proteinExistence type="predicted"/>
<name>A0A445MZD6_9BACT</name>
<dbReference type="AlphaFoldDB" id="A0A445MZD6"/>